<dbReference type="AlphaFoldDB" id="A0A552A8F9"/>
<feature type="transmembrane region" description="Helical" evidence="1">
    <location>
        <begin position="9"/>
        <end position="28"/>
    </location>
</feature>
<dbReference type="Proteomes" id="UP000316280">
    <property type="component" value="Unassembled WGS sequence"/>
</dbReference>
<feature type="transmembrane region" description="Helical" evidence="1">
    <location>
        <begin position="34"/>
        <end position="50"/>
    </location>
</feature>
<feature type="transmembrane region" description="Helical" evidence="1">
    <location>
        <begin position="86"/>
        <end position="103"/>
    </location>
</feature>
<feature type="transmembrane region" description="Helical" evidence="1">
    <location>
        <begin position="57"/>
        <end position="74"/>
    </location>
</feature>
<feature type="transmembrane region" description="Helical" evidence="1">
    <location>
        <begin position="243"/>
        <end position="262"/>
    </location>
</feature>
<reference evidence="2 3" key="1">
    <citation type="submission" date="2019-01" db="EMBL/GenBank/DDBJ databases">
        <title>Coherence of Microcystis species and biogeography revealed through population genomics.</title>
        <authorList>
            <person name="Perez-Carrascal O.M."/>
            <person name="Terrat Y."/>
            <person name="Giani A."/>
            <person name="Fortin N."/>
            <person name="Tromas N."/>
            <person name="Shapiro B.J."/>
        </authorList>
    </citation>
    <scope>NUCLEOTIDE SEQUENCE [LARGE SCALE GENOMIC DNA]</scope>
    <source>
        <strain evidence="2">Ma_OC_H_19870700_S124</strain>
    </source>
</reference>
<sequence>MVPGGKKSANIWLVALVCFAVMSPGGIYDFGIPRILITTSIVVLIMFLDLRFKIDRAALVFAMIYLMSFLPGAFNASFRGGIDPNSFANLIISILFFIVVYTYTKSLLNSGSMRAELIVKSIDYTFIFFIIFSFFEILNYSQFCDLRSYYYGDKFECQLYRDATTYGFPRPTGYFSEPSNFARFLSVLLCFRLVFNRNITTTVAWGVVFLLLTRSPTLLYTLPVVLIVVMTRLNYSKGRFSRGVQYLTFGLGGLVLGIAFLYSQQDRLDDISSGSEGSFQARIVYPIEYLATSWENPFLGGGPTPLDKVDEFALTRYIADGNRLWLLGTDSRIGLSPAPIVIAALGVLGVSLLFGGMILQFGWTGILMLFVFFASNFLNVGFNSPSMYVPSAMLLAITEFIRRQKSVTDMGECSGTADKLYGLNIQRLHAAQC</sequence>
<keyword evidence="1" id="KW-0812">Transmembrane</keyword>
<evidence type="ECO:0008006" key="4">
    <source>
        <dbReference type="Google" id="ProtNLM"/>
    </source>
</evidence>
<keyword evidence="1" id="KW-0472">Membrane</keyword>
<proteinExistence type="predicted"/>
<evidence type="ECO:0000256" key="1">
    <source>
        <dbReference type="SAM" id="Phobius"/>
    </source>
</evidence>
<accession>A0A552A8F9</accession>
<comment type="caution">
    <text evidence="2">The sequence shown here is derived from an EMBL/GenBank/DDBJ whole genome shotgun (WGS) entry which is preliminary data.</text>
</comment>
<keyword evidence="1" id="KW-1133">Transmembrane helix</keyword>
<protein>
    <recommendedName>
        <fullName evidence="4">O-antigen ligase domain-containing protein</fullName>
    </recommendedName>
</protein>
<feature type="transmembrane region" description="Helical" evidence="1">
    <location>
        <begin position="361"/>
        <end position="379"/>
    </location>
</feature>
<feature type="transmembrane region" description="Helical" evidence="1">
    <location>
        <begin position="124"/>
        <end position="143"/>
    </location>
</feature>
<evidence type="ECO:0000313" key="2">
    <source>
        <dbReference type="EMBL" id="TRT81759.1"/>
    </source>
</evidence>
<organism evidence="2 3">
    <name type="scientific">Microcystis aeruginosa Ma_OC_H_19870700_S124</name>
    <dbReference type="NCBI Taxonomy" id="2486262"/>
    <lineage>
        <taxon>Bacteria</taxon>
        <taxon>Bacillati</taxon>
        <taxon>Cyanobacteriota</taxon>
        <taxon>Cyanophyceae</taxon>
        <taxon>Oscillatoriophycideae</taxon>
        <taxon>Chroococcales</taxon>
        <taxon>Microcystaceae</taxon>
        <taxon>Microcystis</taxon>
    </lineage>
</organism>
<evidence type="ECO:0000313" key="3">
    <source>
        <dbReference type="Proteomes" id="UP000316280"/>
    </source>
</evidence>
<feature type="transmembrane region" description="Helical" evidence="1">
    <location>
        <begin position="203"/>
        <end position="231"/>
    </location>
</feature>
<dbReference type="EMBL" id="SFBR01000202">
    <property type="protein sequence ID" value="TRT81759.1"/>
    <property type="molecule type" value="Genomic_DNA"/>
</dbReference>
<gene>
    <name evidence="2" type="ORF">EWV63_21400</name>
</gene>
<feature type="transmembrane region" description="Helical" evidence="1">
    <location>
        <begin position="333"/>
        <end position="354"/>
    </location>
</feature>
<name>A0A552A8F9_MICAE</name>